<dbReference type="InterPro" id="IPR043128">
    <property type="entry name" value="Rev_trsase/Diguanyl_cyclase"/>
</dbReference>
<dbReference type="Gene3D" id="3.30.70.270">
    <property type="match status" value="1"/>
</dbReference>
<feature type="transmembrane region" description="Helical" evidence="3">
    <location>
        <begin position="98"/>
        <end position="115"/>
    </location>
</feature>
<dbReference type="Proteomes" id="UP001268089">
    <property type="component" value="Unassembled WGS sequence"/>
</dbReference>
<dbReference type="CDD" id="cd01949">
    <property type="entry name" value="GGDEF"/>
    <property type="match status" value="1"/>
</dbReference>
<protein>
    <recommendedName>
        <fullName evidence="1">diguanylate cyclase</fullName>
        <ecNumber evidence="1">2.7.7.65</ecNumber>
    </recommendedName>
</protein>
<dbReference type="NCBIfam" id="TIGR00254">
    <property type="entry name" value="GGDEF"/>
    <property type="match status" value="1"/>
</dbReference>
<dbReference type="Pfam" id="PF00990">
    <property type="entry name" value="GGDEF"/>
    <property type="match status" value="1"/>
</dbReference>
<keyword evidence="3" id="KW-0812">Transmembrane</keyword>
<feature type="transmembrane region" description="Helical" evidence="3">
    <location>
        <begin position="153"/>
        <end position="177"/>
    </location>
</feature>
<name>A0ABU1ZT53_9BURK</name>
<keyword evidence="3" id="KW-1133">Transmembrane helix</keyword>
<evidence type="ECO:0000259" key="4">
    <source>
        <dbReference type="PROSITE" id="PS50887"/>
    </source>
</evidence>
<dbReference type="InterPro" id="IPR029787">
    <property type="entry name" value="Nucleotide_cyclase"/>
</dbReference>
<feature type="domain" description="GGDEF" evidence="4">
    <location>
        <begin position="252"/>
        <end position="380"/>
    </location>
</feature>
<dbReference type="SMART" id="SM00267">
    <property type="entry name" value="GGDEF"/>
    <property type="match status" value="1"/>
</dbReference>
<dbReference type="SUPFAM" id="SSF55073">
    <property type="entry name" value="Nucleotide cyclase"/>
    <property type="match status" value="1"/>
</dbReference>
<dbReference type="InterPro" id="IPR000160">
    <property type="entry name" value="GGDEF_dom"/>
</dbReference>
<sequence>MDTIDPRTTLVLISTMSGLMALVLYALKRSYPPSIRGLGQWSKALLFVVVGGAFAASRGKLPELFTTAVPNFLLCWGVYRLYSGSQSFFGVRPRPRPWLAFIGGVVLVTMWFTWGSPNYPMRLRMVTVVFGILFGLHAWLIYRQGTLTFARMLAIGTLAFITLIQVARLITTFVFPMGSDVLDPTPQHIIFIVSFSFSILLLSISTVLMAGDSLRVELEYLATRDSLTNALTRRYIDEACDHELARSQRNEKPLALLMMDLDHFKRVNDTYGHQAGDAVLVDFVKTVRALLRSKDLLGRFGGEEFVVLLPETPLDDALVVAERIRAACANPPDSTKIACTVSIGVTANAASSDTVDTLMARADAALYRAKSKGRNQVVIG</sequence>
<dbReference type="EC" id="2.7.7.65" evidence="1"/>
<dbReference type="EMBL" id="JAVDXO010000013">
    <property type="protein sequence ID" value="MDR7308715.1"/>
    <property type="molecule type" value="Genomic_DNA"/>
</dbReference>
<dbReference type="PANTHER" id="PTHR45138:SF9">
    <property type="entry name" value="DIGUANYLATE CYCLASE DGCM-RELATED"/>
    <property type="match status" value="1"/>
</dbReference>
<proteinExistence type="predicted"/>
<gene>
    <name evidence="5" type="ORF">J2X15_004036</name>
</gene>
<keyword evidence="3" id="KW-0472">Membrane</keyword>
<evidence type="ECO:0000313" key="6">
    <source>
        <dbReference type="Proteomes" id="UP001268089"/>
    </source>
</evidence>
<evidence type="ECO:0000313" key="5">
    <source>
        <dbReference type="EMBL" id="MDR7308715.1"/>
    </source>
</evidence>
<reference evidence="5 6" key="1">
    <citation type="submission" date="2023-07" db="EMBL/GenBank/DDBJ databases">
        <title>Sorghum-associated microbial communities from plants grown in Nebraska, USA.</title>
        <authorList>
            <person name="Schachtman D."/>
        </authorList>
    </citation>
    <scope>NUCLEOTIDE SEQUENCE [LARGE SCALE GENOMIC DNA]</scope>
    <source>
        <strain evidence="5 6">BE308</strain>
    </source>
</reference>
<evidence type="ECO:0000256" key="1">
    <source>
        <dbReference type="ARBA" id="ARBA00012528"/>
    </source>
</evidence>
<feature type="transmembrane region" description="Helical" evidence="3">
    <location>
        <begin position="189"/>
        <end position="210"/>
    </location>
</feature>
<keyword evidence="6" id="KW-1185">Reference proteome</keyword>
<evidence type="ECO:0000256" key="3">
    <source>
        <dbReference type="SAM" id="Phobius"/>
    </source>
</evidence>
<dbReference type="RefSeq" id="WP_310346433.1">
    <property type="nucleotide sequence ID" value="NZ_JAVDXO010000013.1"/>
</dbReference>
<organism evidence="5 6">
    <name type="scientific">Rhodoferax saidenbachensis</name>
    <dbReference type="NCBI Taxonomy" id="1484693"/>
    <lineage>
        <taxon>Bacteria</taxon>
        <taxon>Pseudomonadati</taxon>
        <taxon>Pseudomonadota</taxon>
        <taxon>Betaproteobacteria</taxon>
        <taxon>Burkholderiales</taxon>
        <taxon>Comamonadaceae</taxon>
        <taxon>Rhodoferax</taxon>
    </lineage>
</organism>
<feature type="transmembrane region" description="Helical" evidence="3">
    <location>
        <begin position="121"/>
        <end position="141"/>
    </location>
</feature>
<comment type="catalytic activity">
    <reaction evidence="2">
        <text>2 GTP = 3',3'-c-di-GMP + 2 diphosphate</text>
        <dbReference type="Rhea" id="RHEA:24898"/>
        <dbReference type="ChEBI" id="CHEBI:33019"/>
        <dbReference type="ChEBI" id="CHEBI:37565"/>
        <dbReference type="ChEBI" id="CHEBI:58805"/>
        <dbReference type="EC" id="2.7.7.65"/>
    </reaction>
</comment>
<evidence type="ECO:0000256" key="2">
    <source>
        <dbReference type="ARBA" id="ARBA00034247"/>
    </source>
</evidence>
<dbReference type="PROSITE" id="PS50887">
    <property type="entry name" value="GGDEF"/>
    <property type="match status" value="1"/>
</dbReference>
<dbReference type="InterPro" id="IPR050469">
    <property type="entry name" value="Diguanylate_Cyclase"/>
</dbReference>
<comment type="caution">
    <text evidence="5">The sequence shown here is derived from an EMBL/GenBank/DDBJ whole genome shotgun (WGS) entry which is preliminary data.</text>
</comment>
<feature type="transmembrane region" description="Helical" evidence="3">
    <location>
        <begin position="6"/>
        <end position="26"/>
    </location>
</feature>
<accession>A0ABU1ZT53</accession>
<dbReference type="PANTHER" id="PTHR45138">
    <property type="entry name" value="REGULATORY COMPONENTS OF SENSORY TRANSDUCTION SYSTEM"/>
    <property type="match status" value="1"/>
</dbReference>